<dbReference type="NCBIfam" id="TIGR01695">
    <property type="entry name" value="murJ_mviN"/>
    <property type="match status" value="1"/>
</dbReference>
<comment type="similarity">
    <text evidence="9 10 11">Belongs to the MurJ/MviN family.</text>
</comment>
<accession>A9CWG2</accession>
<dbReference type="InterPro" id="IPR051050">
    <property type="entry name" value="Lipid_II_flippase_MurJ/MviN"/>
</dbReference>
<dbReference type="CDD" id="cd13123">
    <property type="entry name" value="MATE_MurJ_like"/>
    <property type="match status" value="1"/>
</dbReference>
<keyword evidence="10 11" id="KW-0813">Transport</keyword>
<feature type="transmembrane region" description="Helical" evidence="10">
    <location>
        <begin position="352"/>
        <end position="373"/>
    </location>
</feature>
<dbReference type="Pfam" id="PF03023">
    <property type="entry name" value="MurJ"/>
    <property type="match status" value="1"/>
</dbReference>
<sequence>MSLIGKFASVGSATMASRVLGFVREAMIAAFLGAGPVADAFYAAFRFPNLFRRLFAEGAFNAAFVPLFAKEIEGGGQQAAKRFAEQVLSVLVLTLFALSALAMIFMPFLVGTVIAPKFAGDPAKFDLTVQLARIMFPYLAAMSLVAMLAGILNSLRRYFLAALAPVLLNIVLVSGLIMSGYLDLAAPQIGVVLGWSVTISGVLQLGLLVWALMREGFTLGLVRPRLTPAVRRLLWLALPAAVTGGITQINLLVGQIIASGQAGAIAVINYADRLNQLPLGVIGIAIGVVLLPELSRALRAGDAKEAQHLQNRSLEFGLAITVPAAVGLALLPEPIIALVFERGAFTRETTLLTSTVLAAFALGLPAFVLTKIFTPAFYAREDMRTPLWASVVSVVLNIAGSLILFPRLGVTGIAIATSFAGWVSVLFLGQRLVSGGLFRPSGQTVKRIGLILVAAALMGSLLWWVEASFPQFLLEGTLLVRLVSVFITVIAAVTVYFGFAFLTGGLDRAEFARLFKRRKSV</sequence>
<keyword evidence="6 10" id="KW-1133">Transmembrane helix</keyword>
<dbReference type="STRING" id="411684.HPDFL43_20012"/>
<feature type="transmembrane region" description="Helical" evidence="10">
    <location>
        <begin position="233"/>
        <end position="257"/>
    </location>
</feature>
<comment type="caution">
    <text evidence="12">The sequence shown here is derived from an EMBL/GenBank/DDBJ whole genome shotgun (WGS) entry which is preliminary data.</text>
</comment>
<feature type="transmembrane region" description="Helical" evidence="10">
    <location>
        <begin position="134"/>
        <end position="152"/>
    </location>
</feature>
<feature type="transmembrane region" description="Helical" evidence="10">
    <location>
        <begin position="26"/>
        <end position="45"/>
    </location>
</feature>
<dbReference type="eggNOG" id="COG0728">
    <property type="taxonomic scope" value="Bacteria"/>
</dbReference>
<protein>
    <recommendedName>
        <fullName evidence="10">Probable lipid II flippase MurJ</fullName>
    </recommendedName>
</protein>
<evidence type="ECO:0000313" key="12">
    <source>
        <dbReference type="EMBL" id="EDQ35515.1"/>
    </source>
</evidence>
<keyword evidence="3 10" id="KW-0812">Transmembrane</keyword>
<dbReference type="EMBL" id="ABIA03000001">
    <property type="protein sequence ID" value="EDQ35515.1"/>
    <property type="molecule type" value="Genomic_DNA"/>
</dbReference>
<evidence type="ECO:0000256" key="1">
    <source>
        <dbReference type="ARBA" id="ARBA00004651"/>
    </source>
</evidence>
<feature type="transmembrane region" description="Helical" evidence="10">
    <location>
        <begin position="385"/>
        <end position="404"/>
    </location>
</feature>
<keyword evidence="2 10" id="KW-1003">Cell membrane</keyword>
<evidence type="ECO:0000256" key="6">
    <source>
        <dbReference type="ARBA" id="ARBA00022989"/>
    </source>
</evidence>
<evidence type="ECO:0000256" key="8">
    <source>
        <dbReference type="ARBA" id="ARBA00060041"/>
    </source>
</evidence>
<dbReference type="OrthoDB" id="9816572at2"/>
<evidence type="ECO:0000256" key="9">
    <source>
        <dbReference type="ARBA" id="ARBA00061532"/>
    </source>
</evidence>
<evidence type="ECO:0000313" key="13">
    <source>
        <dbReference type="Proteomes" id="UP000004291"/>
    </source>
</evidence>
<proteinExistence type="inferred from homology"/>
<dbReference type="GO" id="GO:0009252">
    <property type="term" value="P:peptidoglycan biosynthetic process"/>
    <property type="evidence" value="ECO:0007669"/>
    <property type="project" value="UniProtKB-UniRule"/>
</dbReference>
<dbReference type="GO" id="GO:0008360">
    <property type="term" value="P:regulation of cell shape"/>
    <property type="evidence" value="ECO:0007669"/>
    <property type="project" value="UniProtKB-UniRule"/>
</dbReference>
<comment type="function">
    <text evidence="8 10 11">Involved in peptidoglycan biosynthesis. Transports lipid-linked peptidoglycan precursors from the inner to the outer leaflet of the cytoplasmic membrane.</text>
</comment>
<dbReference type="PRINTS" id="PR01806">
    <property type="entry name" value="VIRFACTRMVIN"/>
</dbReference>
<gene>
    <name evidence="10" type="primary">murJ</name>
    <name evidence="12" type="ORF">HPDFL43_20012</name>
</gene>
<evidence type="ECO:0000256" key="11">
    <source>
        <dbReference type="PIRNR" id="PIRNR002869"/>
    </source>
</evidence>
<dbReference type="PANTHER" id="PTHR47019:SF1">
    <property type="entry name" value="LIPID II FLIPPASE MURJ"/>
    <property type="match status" value="1"/>
</dbReference>
<evidence type="ECO:0000256" key="2">
    <source>
        <dbReference type="ARBA" id="ARBA00022475"/>
    </source>
</evidence>
<dbReference type="UniPathway" id="UPA00219"/>
<feature type="transmembrane region" description="Helical" evidence="10">
    <location>
        <begin position="159"/>
        <end position="182"/>
    </location>
</feature>
<evidence type="ECO:0000256" key="5">
    <source>
        <dbReference type="ARBA" id="ARBA00022984"/>
    </source>
</evidence>
<evidence type="ECO:0000256" key="10">
    <source>
        <dbReference type="HAMAP-Rule" id="MF_02078"/>
    </source>
</evidence>
<evidence type="ECO:0000256" key="4">
    <source>
        <dbReference type="ARBA" id="ARBA00022960"/>
    </source>
</evidence>
<feature type="transmembrane region" description="Helical" evidence="10">
    <location>
        <begin position="410"/>
        <end position="428"/>
    </location>
</feature>
<keyword evidence="4 10" id="KW-0133">Cell shape</keyword>
<dbReference type="AlphaFoldDB" id="A9CWG2"/>
<evidence type="ECO:0000256" key="7">
    <source>
        <dbReference type="ARBA" id="ARBA00023136"/>
    </source>
</evidence>
<feature type="transmembrane region" description="Helical" evidence="10">
    <location>
        <begin position="277"/>
        <end position="295"/>
    </location>
</feature>
<feature type="transmembrane region" description="Helical" evidence="10">
    <location>
        <begin position="485"/>
        <end position="506"/>
    </location>
</feature>
<feature type="transmembrane region" description="Helical" evidence="10">
    <location>
        <begin position="188"/>
        <end position="212"/>
    </location>
</feature>
<dbReference type="GO" id="GO:0015648">
    <property type="term" value="F:lipid-linked peptidoglycan transporter activity"/>
    <property type="evidence" value="ECO:0007669"/>
    <property type="project" value="UniProtKB-UniRule"/>
</dbReference>
<dbReference type="RefSeq" id="WP_007199746.1">
    <property type="nucleotide sequence ID" value="NZ_CM002917.1"/>
</dbReference>
<keyword evidence="13" id="KW-1185">Reference proteome</keyword>
<keyword evidence="10" id="KW-0997">Cell inner membrane</keyword>
<dbReference type="HAMAP" id="MF_02078">
    <property type="entry name" value="MurJ_MviN"/>
    <property type="match status" value="1"/>
</dbReference>
<name>A9CWG2_HOEPD</name>
<keyword evidence="5 10" id="KW-0573">Peptidoglycan synthesis</keyword>
<organism evidence="12 13">
    <name type="scientific">Hoeflea phototrophica (strain DSM 17068 / NCIMB 14078 / DFL-43)</name>
    <dbReference type="NCBI Taxonomy" id="411684"/>
    <lineage>
        <taxon>Bacteria</taxon>
        <taxon>Pseudomonadati</taxon>
        <taxon>Pseudomonadota</taxon>
        <taxon>Alphaproteobacteria</taxon>
        <taxon>Hyphomicrobiales</taxon>
        <taxon>Rhizobiaceae</taxon>
        <taxon>Hoeflea</taxon>
    </lineage>
</organism>
<comment type="subcellular location">
    <subcellularLocation>
        <location evidence="10">Cell inner membrane</location>
        <topology evidence="10">Multi-pass membrane protein</topology>
    </subcellularLocation>
    <subcellularLocation>
        <location evidence="1">Cell membrane</location>
        <topology evidence="1">Multi-pass membrane protein</topology>
    </subcellularLocation>
</comment>
<dbReference type="GO" id="GO:0034204">
    <property type="term" value="P:lipid translocation"/>
    <property type="evidence" value="ECO:0007669"/>
    <property type="project" value="TreeGrafter"/>
</dbReference>
<dbReference type="GO" id="GO:0005886">
    <property type="term" value="C:plasma membrane"/>
    <property type="evidence" value="ECO:0007669"/>
    <property type="project" value="UniProtKB-SubCell"/>
</dbReference>
<feature type="transmembrane region" description="Helical" evidence="10">
    <location>
        <begin position="87"/>
        <end position="114"/>
    </location>
</feature>
<keyword evidence="10 11" id="KW-0961">Cell wall biogenesis/degradation</keyword>
<dbReference type="Proteomes" id="UP000004291">
    <property type="component" value="Chromosome"/>
</dbReference>
<feature type="transmembrane region" description="Helical" evidence="10">
    <location>
        <begin position="316"/>
        <end position="340"/>
    </location>
</feature>
<feature type="transmembrane region" description="Helical" evidence="10">
    <location>
        <begin position="448"/>
        <end position="465"/>
    </location>
</feature>
<dbReference type="PIRSF" id="PIRSF002869">
    <property type="entry name" value="MviN"/>
    <property type="match status" value="1"/>
</dbReference>
<keyword evidence="7 10" id="KW-0472">Membrane</keyword>
<dbReference type="GO" id="GO:0071555">
    <property type="term" value="P:cell wall organization"/>
    <property type="evidence" value="ECO:0007669"/>
    <property type="project" value="UniProtKB-UniRule"/>
</dbReference>
<reference evidence="12 13" key="1">
    <citation type="submission" date="2007-10" db="EMBL/GenBank/DDBJ databases">
        <authorList>
            <person name="Wagner-Dobler I."/>
            <person name="Ferriera S."/>
            <person name="Johnson J."/>
            <person name="Kravitz S."/>
            <person name="Beeson K."/>
            <person name="Sutton G."/>
            <person name="Rogers Y.-H."/>
            <person name="Friedman R."/>
            <person name="Frazier M."/>
            <person name="Venter J.C."/>
        </authorList>
    </citation>
    <scope>NUCLEOTIDE SEQUENCE [LARGE SCALE GENOMIC DNA]</scope>
    <source>
        <strain evidence="12 13">DFL-43</strain>
    </source>
</reference>
<dbReference type="HOGENOM" id="CLU_006797_5_0_5"/>
<evidence type="ECO:0000256" key="3">
    <source>
        <dbReference type="ARBA" id="ARBA00022692"/>
    </source>
</evidence>
<dbReference type="PANTHER" id="PTHR47019">
    <property type="entry name" value="LIPID II FLIPPASE MURJ"/>
    <property type="match status" value="1"/>
</dbReference>
<dbReference type="InterPro" id="IPR004268">
    <property type="entry name" value="MurJ"/>
</dbReference>
<reference evidence="12 13" key="2">
    <citation type="submission" date="2012-06" db="EMBL/GenBank/DDBJ databases">
        <authorList>
            <person name="Fiebig A."/>
        </authorList>
    </citation>
    <scope>NUCLEOTIDE SEQUENCE [LARGE SCALE GENOMIC DNA]</scope>
    <source>
        <strain evidence="12 13">DFL-43</strain>
    </source>
</reference>
<comment type="pathway">
    <text evidence="10">Cell wall biogenesis; peptidoglycan biosynthesis.</text>
</comment>